<accession>A0ABN2SS85</accession>
<proteinExistence type="predicted"/>
<keyword evidence="1" id="KW-1133">Transmembrane helix</keyword>
<protein>
    <recommendedName>
        <fullName evidence="4">NADH:ubiquinone oxidoreductase</fullName>
    </recommendedName>
</protein>
<organism evidence="2 3">
    <name type="scientific">Microbacterium pumilum</name>
    <dbReference type="NCBI Taxonomy" id="344165"/>
    <lineage>
        <taxon>Bacteria</taxon>
        <taxon>Bacillati</taxon>
        <taxon>Actinomycetota</taxon>
        <taxon>Actinomycetes</taxon>
        <taxon>Micrococcales</taxon>
        <taxon>Microbacteriaceae</taxon>
        <taxon>Microbacterium</taxon>
    </lineage>
</organism>
<sequence>MRRYLFSTGLLSAVVGGITLLRALRSDESFTWRTALAWLSWGISISLAIGAVVDTRRARRGRLIDSDSPVAPKAKKLYKSRLDRSLR</sequence>
<feature type="transmembrane region" description="Helical" evidence="1">
    <location>
        <begin position="35"/>
        <end position="53"/>
    </location>
</feature>
<evidence type="ECO:0000256" key="1">
    <source>
        <dbReference type="SAM" id="Phobius"/>
    </source>
</evidence>
<keyword evidence="3" id="KW-1185">Reference proteome</keyword>
<dbReference type="RefSeq" id="WP_344063661.1">
    <property type="nucleotide sequence ID" value="NZ_BAAAOH010000001.1"/>
</dbReference>
<evidence type="ECO:0000313" key="3">
    <source>
        <dbReference type="Proteomes" id="UP001500326"/>
    </source>
</evidence>
<evidence type="ECO:0000313" key="2">
    <source>
        <dbReference type="EMBL" id="GAA1991657.1"/>
    </source>
</evidence>
<gene>
    <name evidence="2" type="ORF">GCM10009777_28850</name>
</gene>
<evidence type="ECO:0008006" key="4">
    <source>
        <dbReference type="Google" id="ProtNLM"/>
    </source>
</evidence>
<comment type="caution">
    <text evidence="2">The sequence shown here is derived from an EMBL/GenBank/DDBJ whole genome shotgun (WGS) entry which is preliminary data.</text>
</comment>
<dbReference type="Proteomes" id="UP001500326">
    <property type="component" value="Unassembled WGS sequence"/>
</dbReference>
<dbReference type="EMBL" id="BAAAOH010000001">
    <property type="protein sequence ID" value="GAA1991657.1"/>
    <property type="molecule type" value="Genomic_DNA"/>
</dbReference>
<reference evidence="2 3" key="1">
    <citation type="journal article" date="2019" name="Int. J. Syst. Evol. Microbiol.">
        <title>The Global Catalogue of Microorganisms (GCM) 10K type strain sequencing project: providing services to taxonomists for standard genome sequencing and annotation.</title>
        <authorList>
            <consortium name="The Broad Institute Genomics Platform"/>
            <consortium name="The Broad Institute Genome Sequencing Center for Infectious Disease"/>
            <person name="Wu L."/>
            <person name="Ma J."/>
        </authorList>
    </citation>
    <scope>NUCLEOTIDE SEQUENCE [LARGE SCALE GENOMIC DNA]</scope>
    <source>
        <strain evidence="2 3">JCM 14902</strain>
    </source>
</reference>
<keyword evidence="1" id="KW-0812">Transmembrane</keyword>
<keyword evidence="1" id="KW-0472">Membrane</keyword>
<name>A0ABN2SS85_9MICO</name>